<dbReference type="PANTHER" id="PTHR10584:SF166">
    <property type="entry name" value="RIBOKINASE"/>
    <property type="match status" value="1"/>
</dbReference>
<keyword evidence="5" id="KW-1185">Reference proteome</keyword>
<keyword evidence="1" id="KW-0808">Transferase</keyword>
<dbReference type="InterPro" id="IPR029056">
    <property type="entry name" value="Ribokinase-like"/>
</dbReference>
<dbReference type="RefSeq" id="WP_345315340.1">
    <property type="nucleotide sequence ID" value="NZ_BAABLF010000004.1"/>
</dbReference>
<dbReference type="Pfam" id="PF00294">
    <property type="entry name" value="PfkB"/>
    <property type="match status" value="1"/>
</dbReference>
<name>A0ABP9RVU0_9GAMM</name>
<dbReference type="GO" id="GO:0016301">
    <property type="term" value="F:kinase activity"/>
    <property type="evidence" value="ECO:0007669"/>
    <property type="project" value="UniProtKB-KW"/>
</dbReference>
<feature type="domain" description="Carbohydrate kinase PfkB" evidence="3">
    <location>
        <begin position="3"/>
        <end position="264"/>
    </location>
</feature>
<protein>
    <submittedName>
        <fullName evidence="4">PfkB family carbohydrate kinase</fullName>
    </submittedName>
</protein>
<sequence>MSQILIIANLNCDHILRLSRPLATGARIHYEEVGYRLGGGGANTGLGLVWGGHQVSLLSQVGEDERGDWLLAEAQAQGLDCQHVHRHVGATQPLQLLMEPCGERTILRPNRPRLLLPPKLDTSPFDALYVNLSAERLPQLMSQAMAEGALLFAQLPKDLSRRPCHYLLTSQDDLAQQEVTDPWSAARMIAGNQLKALIVTRGADGATAYSAEGEQYCPAYPAEVVDSTGAGDCYAAGLIHGILSRQPLVEAMATAARWAAFAVGGDSSLPPESLKRFLAQQKP</sequence>
<evidence type="ECO:0000256" key="1">
    <source>
        <dbReference type="ARBA" id="ARBA00022679"/>
    </source>
</evidence>
<dbReference type="Gene3D" id="3.40.1190.20">
    <property type="match status" value="1"/>
</dbReference>
<keyword evidence="2 4" id="KW-0418">Kinase</keyword>
<proteinExistence type="predicted"/>
<evidence type="ECO:0000313" key="4">
    <source>
        <dbReference type="EMBL" id="GAA5187015.1"/>
    </source>
</evidence>
<accession>A0ABP9RVU0</accession>
<dbReference type="EMBL" id="BAABLF010000004">
    <property type="protein sequence ID" value="GAA5187015.1"/>
    <property type="molecule type" value="Genomic_DNA"/>
</dbReference>
<organism evidence="4 5">
    <name type="scientific">Ferrimonas gelatinilytica</name>
    <dbReference type="NCBI Taxonomy" id="1255257"/>
    <lineage>
        <taxon>Bacteria</taxon>
        <taxon>Pseudomonadati</taxon>
        <taxon>Pseudomonadota</taxon>
        <taxon>Gammaproteobacteria</taxon>
        <taxon>Alteromonadales</taxon>
        <taxon>Ferrimonadaceae</taxon>
        <taxon>Ferrimonas</taxon>
    </lineage>
</organism>
<evidence type="ECO:0000259" key="3">
    <source>
        <dbReference type="Pfam" id="PF00294"/>
    </source>
</evidence>
<dbReference type="PROSITE" id="PS00584">
    <property type="entry name" value="PFKB_KINASES_2"/>
    <property type="match status" value="1"/>
</dbReference>
<dbReference type="SUPFAM" id="SSF53613">
    <property type="entry name" value="Ribokinase-like"/>
    <property type="match status" value="1"/>
</dbReference>
<gene>
    <name evidence="4" type="ORF">GCM10025772_03750</name>
</gene>
<dbReference type="InterPro" id="IPR002173">
    <property type="entry name" value="Carboh/pur_kinase_PfkB_CS"/>
</dbReference>
<comment type="caution">
    <text evidence="4">The sequence shown here is derived from an EMBL/GenBank/DDBJ whole genome shotgun (WGS) entry which is preliminary data.</text>
</comment>
<evidence type="ECO:0000256" key="2">
    <source>
        <dbReference type="ARBA" id="ARBA00022777"/>
    </source>
</evidence>
<dbReference type="InterPro" id="IPR011611">
    <property type="entry name" value="PfkB_dom"/>
</dbReference>
<evidence type="ECO:0000313" key="5">
    <source>
        <dbReference type="Proteomes" id="UP001501600"/>
    </source>
</evidence>
<dbReference type="Proteomes" id="UP001501600">
    <property type="component" value="Unassembled WGS sequence"/>
</dbReference>
<reference evidence="5" key="1">
    <citation type="journal article" date="2019" name="Int. J. Syst. Evol. Microbiol.">
        <title>The Global Catalogue of Microorganisms (GCM) 10K type strain sequencing project: providing services to taxonomists for standard genome sequencing and annotation.</title>
        <authorList>
            <consortium name="The Broad Institute Genomics Platform"/>
            <consortium name="The Broad Institute Genome Sequencing Center for Infectious Disease"/>
            <person name="Wu L."/>
            <person name="Ma J."/>
        </authorList>
    </citation>
    <scope>NUCLEOTIDE SEQUENCE [LARGE SCALE GENOMIC DNA]</scope>
    <source>
        <strain evidence="5">JCM 18720</strain>
    </source>
</reference>
<dbReference type="PANTHER" id="PTHR10584">
    <property type="entry name" value="SUGAR KINASE"/>
    <property type="match status" value="1"/>
</dbReference>